<dbReference type="InterPro" id="IPR044656">
    <property type="entry name" value="HSP14.7/HSP23.5/HSP23.6-like"/>
</dbReference>
<dbReference type="FunCoup" id="A0A059C191">
    <property type="interactions" value="55"/>
</dbReference>
<gene>
    <name evidence="6" type="ORF">EUGRSUZ_E00433</name>
</gene>
<dbReference type="PANTHER" id="PTHR46991:SF11">
    <property type="entry name" value="SMALL HEAT SHOCK PROTEIN HSPF"/>
    <property type="match status" value="1"/>
</dbReference>
<keyword evidence="1" id="KW-0809">Transit peptide</keyword>
<dbReference type="InterPro" id="IPR002068">
    <property type="entry name" value="A-crystallin/Hsp20_dom"/>
</dbReference>
<dbReference type="AlphaFoldDB" id="A0A059C191"/>
<dbReference type="CDD" id="cd06464">
    <property type="entry name" value="ACD_sHsps-like"/>
    <property type="match status" value="1"/>
</dbReference>
<organism evidence="6">
    <name type="scientific">Eucalyptus grandis</name>
    <name type="common">Flooded gum</name>
    <dbReference type="NCBI Taxonomy" id="71139"/>
    <lineage>
        <taxon>Eukaryota</taxon>
        <taxon>Viridiplantae</taxon>
        <taxon>Streptophyta</taxon>
        <taxon>Embryophyta</taxon>
        <taxon>Tracheophyta</taxon>
        <taxon>Spermatophyta</taxon>
        <taxon>Magnoliopsida</taxon>
        <taxon>eudicotyledons</taxon>
        <taxon>Gunneridae</taxon>
        <taxon>Pentapetalae</taxon>
        <taxon>rosids</taxon>
        <taxon>malvids</taxon>
        <taxon>Myrtales</taxon>
        <taxon>Myrtaceae</taxon>
        <taxon>Myrtoideae</taxon>
        <taxon>Eucalypteae</taxon>
        <taxon>Eucalyptus</taxon>
    </lineage>
</organism>
<evidence type="ECO:0000256" key="2">
    <source>
        <dbReference type="ARBA" id="ARBA00023016"/>
    </source>
</evidence>
<dbReference type="Pfam" id="PF00011">
    <property type="entry name" value="HSP20"/>
    <property type="match status" value="1"/>
</dbReference>
<dbReference type="OrthoDB" id="1431247at2759"/>
<proteinExistence type="inferred from homology"/>
<dbReference type="Gramene" id="KCW71979">
    <property type="protein sequence ID" value="KCW71979"/>
    <property type="gene ID" value="EUGRSUZ_E00433"/>
</dbReference>
<evidence type="ECO:0000256" key="4">
    <source>
        <dbReference type="RuleBase" id="RU003616"/>
    </source>
</evidence>
<evidence type="ECO:0000256" key="1">
    <source>
        <dbReference type="ARBA" id="ARBA00022946"/>
    </source>
</evidence>
<name>A0A059C191_EUCGR</name>
<dbReference type="InParanoid" id="A0A059C191"/>
<comment type="similarity">
    <text evidence="3 4">Belongs to the small heat shock protein (HSP20) family.</text>
</comment>
<reference evidence="6" key="1">
    <citation type="submission" date="2013-07" db="EMBL/GenBank/DDBJ databases">
        <title>The genome of Eucalyptus grandis.</title>
        <authorList>
            <person name="Schmutz J."/>
            <person name="Hayes R."/>
            <person name="Myburg A."/>
            <person name="Tuskan G."/>
            <person name="Grattapaglia D."/>
            <person name="Rokhsar D.S."/>
        </authorList>
    </citation>
    <scope>NUCLEOTIDE SEQUENCE</scope>
    <source>
        <tissue evidence="6">Leaf extractions</tissue>
    </source>
</reference>
<evidence type="ECO:0000256" key="3">
    <source>
        <dbReference type="PROSITE-ProRule" id="PRU00285"/>
    </source>
</evidence>
<protein>
    <recommendedName>
        <fullName evidence="5">SHSP domain-containing protein</fullName>
    </recommendedName>
</protein>
<dbReference type="SUPFAM" id="SSF49764">
    <property type="entry name" value="HSP20-like chaperones"/>
    <property type="match status" value="1"/>
</dbReference>
<keyword evidence="2" id="KW-0346">Stress response</keyword>
<dbReference type="OMA" id="HRPYNTQ"/>
<evidence type="ECO:0000313" key="6">
    <source>
        <dbReference type="EMBL" id="KCW71979.1"/>
    </source>
</evidence>
<dbReference type="InterPro" id="IPR008978">
    <property type="entry name" value="HSP20-like_chaperone"/>
</dbReference>
<dbReference type="EMBL" id="KK198757">
    <property type="protein sequence ID" value="KCW71979.1"/>
    <property type="molecule type" value="Genomic_DNA"/>
</dbReference>
<evidence type="ECO:0000259" key="5">
    <source>
        <dbReference type="PROSITE" id="PS01031"/>
    </source>
</evidence>
<accession>A0A059C191</accession>
<dbReference type="PANTHER" id="PTHR46991">
    <property type="entry name" value="23.5 KDA HEAT SHOCK PROTEIN, MITOCHONDRIAL"/>
    <property type="match status" value="1"/>
</dbReference>
<dbReference type="Gene3D" id="2.60.40.790">
    <property type="match status" value="1"/>
</dbReference>
<sequence>MASPLALRRALASAISSNKLSIPVRSATVALTRSFNTETQMTRVDDGSKAVDVDRTPDCSVSRRRDRSLAPFSDSDAFDPFFPTRSLSQVLNFMDQLMEDPFQASSGFGGGSRRAWDVKEDDKALRLRIDMPGLSKEDVKVAVEQNTLIIRGEGGEPEGGGDEEGARRYSSRIDLPLDLYKLEEIKAEMKNGVLKVVVPKLQEAERKDAMEVPVE</sequence>
<dbReference type="PROSITE" id="PS01031">
    <property type="entry name" value="SHSP"/>
    <property type="match status" value="1"/>
</dbReference>
<dbReference type="STRING" id="71139.A0A059C191"/>
<feature type="domain" description="SHSP" evidence="5">
    <location>
        <begin position="106"/>
        <end position="215"/>
    </location>
</feature>